<dbReference type="Pfam" id="PF10592">
    <property type="entry name" value="AIPR"/>
    <property type="match status" value="1"/>
</dbReference>
<evidence type="ECO:0000259" key="1">
    <source>
        <dbReference type="Pfam" id="PF10592"/>
    </source>
</evidence>
<dbReference type="InterPro" id="IPR018891">
    <property type="entry name" value="AIPR_C"/>
</dbReference>
<dbReference type="RefSeq" id="WP_092099036.1">
    <property type="nucleotide sequence ID" value="NZ_FNAR01000034.1"/>
</dbReference>
<evidence type="ECO:0000313" key="3">
    <source>
        <dbReference type="Proteomes" id="UP000198823"/>
    </source>
</evidence>
<sequence length="568" mass="66113">MGNLNDFKLIKNKSMKYFDYLNIDKEFPDTKKAQLGFYLFALECITNVKDIEELKEKVNDTEFTRIVFNMENDDLGIDAVDFDDKNHNINLFNFKFRENFKVQKGQSQNDTLVSMRFVNAIKNSNLDDLNPKTKQFTKDILERLESNEIWNIKLYMVSNDNLALPDNSQAIKDLEDIYDLEVVSYTLDDLSNFISSKPGPNEAILILDNESILSYEEGELSSDKSYLIKINIGELIRITSNSKDVRVQYHAENYDFIASSKLDFSVLFDNVRGYLGKTRFNTNILKTLRQEPSKFFMYNNGITMTAKNIDVSSINAGKKWKVVLNNFQVVNGGQTLRSIHDFKDSQFDEEILNKAHVLLRIFKTGNQEGLTNKIAEYTNSQNAISPSDLKSLDNIQMQIEQILKESNILYVRKVGDLGEEEINYEHRISMEKFGQLLYSKKGYPDRASNQKQRIFDSYYDEIFVRDFDLDESIKLVHDYFNFIDVYKSTKYQAFEQKIFYMIYLSEKDNNINKEIIDPMDNIVIIESALLRYREGESISESRKLIQKGFKDELDRVFAEMNGSLSSSH</sequence>
<dbReference type="STRING" id="426756.SAMN04488126_13415"/>
<reference evidence="2 3" key="1">
    <citation type="submission" date="2016-10" db="EMBL/GenBank/DDBJ databases">
        <authorList>
            <person name="de Groot N.N."/>
        </authorList>
    </citation>
    <scope>NUCLEOTIDE SEQUENCE [LARGE SCALE GENOMIC DNA]</scope>
    <source>
        <strain evidence="2 3">CGMCC 1.6762</strain>
    </source>
</reference>
<proteinExistence type="predicted"/>
<organism evidence="2 3">
    <name type="scientific">Bhargavaea beijingensis</name>
    <dbReference type="NCBI Taxonomy" id="426756"/>
    <lineage>
        <taxon>Bacteria</taxon>
        <taxon>Bacillati</taxon>
        <taxon>Bacillota</taxon>
        <taxon>Bacilli</taxon>
        <taxon>Bacillales</taxon>
        <taxon>Caryophanaceae</taxon>
        <taxon>Bhargavaea</taxon>
    </lineage>
</organism>
<dbReference type="OrthoDB" id="9806213at2"/>
<dbReference type="Proteomes" id="UP000198823">
    <property type="component" value="Unassembled WGS sequence"/>
</dbReference>
<name>A0A1G7H5J6_9BACL</name>
<feature type="domain" description="Abortive phage infection protein C-terminal" evidence="1">
    <location>
        <begin position="267"/>
        <end position="520"/>
    </location>
</feature>
<accession>A0A1G7H5J6</accession>
<gene>
    <name evidence="2" type="ORF">SAMN04488126_13415</name>
</gene>
<evidence type="ECO:0000313" key="2">
    <source>
        <dbReference type="EMBL" id="SDE95399.1"/>
    </source>
</evidence>
<dbReference type="EMBL" id="FNAR01000034">
    <property type="protein sequence ID" value="SDE95399.1"/>
    <property type="molecule type" value="Genomic_DNA"/>
</dbReference>
<protein>
    <submittedName>
        <fullName evidence="2">AIPR protein</fullName>
    </submittedName>
</protein>
<dbReference type="AlphaFoldDB" id="A0A1G7H5J6"/>